<feature type="non-terminal residue" evidence="2">
    <location>
        <position position="1"/>
    </location>
</feature>
<keyword evidence="1" id="KW-1133">Transmembrane helix</keyword>
<proteinExistence type="predicted"/>
<dbReference type="STRING" id="104452.A0A0L7KUH8"/>
<feature type="transmembrane region" description="Helical" evidence="1">
    <location>
        <begin position="217"/>
        <end position="238"/>
    </location>
</feature>
<keyword evidence="1" id="KW-0472">Membrane</keyword>
<keyword evidence="3" id="KW-1185">Reference proteome</keyword>
<feature type="transmembrane region" description="Helical" evidence="1">
    <location>
        <begin position="416"/>
        <end position="438"/>
    </location>
</feature>
<evidence type="ECO:0000256" key="1">
    <source>
        <dbReference type="SAM" id="Phobius"/>
    </source>
</evidence>
<keyword evidence="1" id="KW-0812">Transmembrane</keyword>
<comment type="caution">
    <text evidence="2">The sequence shown here is derived from an EMBL/GenBank/DDBJ whole genome shotgun (WGS) entry which is preliminary data.</text>
</comment>
<evidence type="ECO:0000313" key="3">
    <source>
        <dbReference type="Proteomes" id="UP000037510"/>
    </source>
</evidence>
<accession>A0A0L7KUH8</accession>
<feature type="transmembrane region" description="Helical" evidence="1">
    <location>
        <begin position="259"/>
        <end position="285"/>
    </location>
</feature>
<dbReference type="AlphaFoldDB" id="A0A0L7KUH8"/>
<dbReference type="EMBL" id="JTDY01005528">
    <property type="protein sequence ID" value="KOB66913.1"/>
    <property type="molecule type" value="Genomic_DNA"/>
</dbReference>
<organism evidence="2 3">
    <name type="scientific">Operophtera brumata</name>
    <name type="common">Winter moth</name>
    <name type="synonym">Phalaena brumata</name>
    <dbReference type="NCBI Taxonomy" id="104452"/>
    <lineage>
        <taxon>Eukaryota</taxon>
        <taxon>Metazoa</taxon>
        <taxon>Ecdysozoa</taxon>
        <taxon>Arthropoda</taxon>
        <taxon>Hexapoda</taxon>
        <taxon>Insecta</taxon>
        <taxon>Pterygota</taxon>
        <taxon>Neoptera</taxon>
        <taxon>Endopterygota</taxon>
        <taxon>Lepidoptera</taxon>
        <taxon>Glossata</taxon>
        <taxon>Ditrysia</taxon>
        <taxon>Geometroidea</taxon>
        <taxon>Geometridae</taxon>
        <taxon>Larentiinae</taxon>
        <taxon>Operophtera</taxon>
    </lineage>
</organism>
<gene>
    <name evidence="2" type="ORF">OBRU01_16965</name>
</gene>
<evidence type="ECO:0000313" key="2">
    <source>
        <dbReference type="EMBL" id="KOB66913.1"/>
    </source>
</evidence>
<feature type="non-terminal residue" evidence="2">
    <location>
        <position position="450"/>
    </location>
</feature>
<sequence>MCKFKVEGHAIMQGAHHESSRILNPNKVQMNYGKPSGANVIWMLYVEGHAIMQGAHHESSRILNPNKVQMNYGNPSGANVIWMLYVEGHAIMQGAHHESSRILNPNKVQMNYGNPSGANVIWMLYVEGHAIMQGAHHESSRILNPNKVQMNYGNPSGANVIWMLYVEGHAIMQGAHHESSRILNPNKVQMNYGNPSGANVIWMLYDYQRAFITKSGLIFNAMVGTYFISIMNTICLYGPYRTRYYQESQEGLYSGASMLLSWNLVSLPFSLITSFASAAIIYPILSDITETLDYVYFSLIVWSCYIYAEQQSLAIMISYKGFEEWLYYLTYVTHTRYASIFLHRSVFRQPTFNILPYSDRENCTSITNLIQTSSSLNTNSNSNCRYASGKAFLSERFAPKSFNGDLYQSGEFDTNFNLGISFAFSVGIMVFNKFLYLIPLPSYITDKFRE</sequence>
<name>A0A0L7KUH8_OPEBR</name>
<feature type="transmembrane region" description="Helical" evidence="1">
    <location>
        <begin position="291"/>
        <end position="308"/>
    </location>
</feature>
<protein>
    <submittedName>
        <fullName evidence="2">Uncharacterized protein</fullName>
    </submittedName>
</protein>
<reference evidence="2 3" key="1">
    <citation type="journal article" date="2015" name="Genome Biol. Evol.">
        <title>The genome of winter moth (Operophtera brumata) provides a genomic perspective on sexual dimorphism and phenology.</title>
        <authorList>
            <person name="Derks M.F."/>
            <person name="Smit S."/>
            <person name="Salis L."/>
            <person name="Schijlen E."/>
            <person name="Bossers A."/>
            <person name="Mateman C."/>
            <person name="Pijl A.S."/>
            <person name="de Ridder D."/>
            <person name="Groenen M.A."/>
            <person name="Visser M.E."/>
            <person name="Megens H.J."/>
        </authorList>
    </citation>
    <scope>NUCLEOTIDE SEQUENCE [LARGE SCALE GENOMIC DNA]</scope>
    <source>
        <strain evidence="2">WM2013NL</strain>
        <tissue evidence="2">Head and thorax</tissue>
    </source>
</reference>
<dbReference type="Proteomes" id="UP000037510">
    <property type="component" value="Unassembled WGS sequence"/>
</dbReference>